<dbReference type="PROSITE" id="PS00108">
    <property type="entry name" value="PROTEIN_KINASE_ST"/>
    <property type="match status" value="1"/>
</dbReference>
<sequence length="279" mass="30769">MRLQHPNVAPLIGFTFDGEVAIISPWFSHGNILDYLNERPEVDRGKLLQGVADGVLYLHSSNPVIVHGDLKPDNVLIDQCGIPRIIDFGLSKLLEEEPHLSPALSTSLREAGNARWVAPELLLEENASRSLKTDIFSLGCVAFFILTGDVPFKSTPDGQLVIARYKGAYPIPEAASYPDLNAKTLLMGALRSCWNTNPGDRPFIGYVVHRLKNDELGILDQAALSNEVLETVPQSSASRLVEQSTSISSPFRPWSAIKSMWKSFKAFLHNFFKSKPGDS</sequence>
<dbReference type="OrthoDB" id="4062651at2759"/>
<evidence type="ECO:0000259" key="1">
    <source>
        <dbReference type="PROSITE" id="PS50011"/>
    </source>
</evidence>
<dbReference type="Gene3D" id="1.10.510.10">
    <property type="entry name" value="Transferase(Phosphotransferase) domain 1"/>
    <property type="match status" value="1"/>
</dbReference>
<reference evidence="2 3" key="1">
    <citation type="submission" date="2014-04" db="EMBL/GenBank/DDBJ databases">
        <authorList>
            <consortium name="DOE Joint Genome Institute"/>
            <person name="Kuo A."/>
            <person name="Girlanda M."/>
            <person name="Perotto S."/>
            <person name="Kohler A."/>
            <person name="Nagy L.G."/>
            <person name="Floudas D."/>
            <person name="Copeland A."/>
            <person name="Barry K.W."/>
            <person name="Cichocki N."/>
            <person name="Veneault-Fourrey C."/>
            <person name="LaButti K."/>
            <person name="Lindquist E.A."/>
            <person name="Lipzen A."/>
            <person name="Lundell T."/>
            <person name="Morin E."/>
            <person name="Murat C."/>
            <person name="Sun H."/>
            <person name="Tunlid A."/>
            <person name="Henrissat B."/>
            <person name="Grigoriev I.V."/>
            <person name="Hibbett D.S."/>
            <person name="Martin F."/>
            <person name="Nordberg H.P."/>
            <person name="Cantor M.N."/>
            <person name="Hua S.X."/>
        </authorList>
    </citation>
    <scope>NUCLEOTIDE SEQUENCE [LARGE SCALE GENOMIC DNA]</scope>
    <source>
        <strain evidence="2 3">MUT 4182</strain>
    </source>
</reference>
<dbReference type="SMART" id="SM00220">
    <property type="entry name" value="S_TKc"/>
    <property type="match status" value="1"/>
</dbReference>
<keyword evidence="3" id="KW-1185">Reference proteome</keyword>
<reference evidence="3" key="2">
    <citation type="submission" date="2015-01" db="EMBL/GenBank/DDBJ databases">
        <title>Evolutionary Origins and Diversification of the Mycorrhizal Mutualists.</title>
        <authorList>
            <consortium name="DOE Joint Genome Institute"/>
            <consortium name="Mycorrhizal Genomics Consortium"/>
            <person name="Kohler A."/>
            <person name="Kuo A."/>
            <person name="Nagy L.G."/>
            <person name="Floudas D."/>
            <person name="Copeland A."/>
            <person name="Barry K.W."/>
            <person name="Cichocki N."/>
            <person name="Veneault-Fourrey C."/>
            <person name="LaButti K."/>
            <person name="Lindquist E.A."/>
            <person name="Lipzen A."/>
            <person name="Lundell T."/>
            <person name="Morin E."/>
            <person name="Murat C."/>
            <person name="Riley R."/>
            <person name="Ohm R."/>
            <person name="Sun H."/>
            <person name="Tunlid A."/>
            <person name="Henrissat B."/>
            <person name="Grigoriev I.V."/>
            <person name="Hibbett D.S."/>
            <person name="Martin F."/>
        </authorList>
    </citation>
    <scope>NUCLEOTIDE SEQUENCE [LARGE SCALE GENOMIC DNA]</scope>
    <source>
        <strain evidence="3">MUT 4182</strain>
    </source>
</reference>
<gene>
    <name evidence="2" type="ORF">M407DRAFT_232670</name>
</gene>
<dbReference type="GO" id="GO:0005524">
    <property type="term" value="F:ATP binding"/>
    <property type="evidence" value="ECO:0007669"/>
    <property type="project" value="InterPro"/>
</dbReference>
<dbReference type="InterPro" id="IPR008271">
    <property type="entry name" value="Ser/Thr_kinase_AS"/>
</dbReference>
<protein>
    <recommendedName>
        <fullName evidence="1">Protein kinase domain-containing protein</fullName>
    </recommendedName>
</protein>
<organism evidence="2 3">
    <name type="scientific">Tulasnella calospora MUT 4182</name>
    <dbReference type="NCBI Taxonomy" id="1051891"/>
    <lineage>
        <taxon>Eukaryota</taxon>
        <taxon>Fungi</taxon>
        <taxon>Dikarya</taxon>
        <taxon>Basidiomycota</taxon>
        <taxon>Agaricomycotina</taxon>
        <taxon>Agaricomycetes</taxon>
        <taxon>Cantharellales</taxon>
        <taxon>Tulasnellaceae</taxon>
        <taxon>Tulasnella</taxon>
    </lineage>
</organism>
<dbReference type="InterPro" id="IPR011009">
    <property type="entry name" value="Kinase-like_dom_sf"/>
</dbReference>
<feature type="domain" description="Protein kinase" evidence="1">
    <location>
        <begin position="1"/>
        <end position="216"/>
    </location>
</feature>
<dbReference type="GO" id="GO:0007165">
    <property type="term" value="P:signal transduction"/>
    <property type="evidence" value="ECO:0007669"/>
    <property type="project" value="TreeGrafter"/>
</dbReference>
<dbReference type="STRING" id="1051891.A0A0C3QK04"/>
<name>A0A0C3QK04_9AGAM</name>
<accession>A0A0C3QK04</accession>
<dbReference type="Pfam" id="PF00069">
    <property type="entry name" value="Pkinase"/>
    <property type="match status" value="1"/>
</dbReference>
<dbReference type="GO" id="GO:0004672">
    <property type="term" value="F:protein kinase activity"/>
    <property type="evidence" value="ECO:0007669"/>
    <property type="project" value="InterPro"/>
</dbReference>
<dbReference type="PANTHER" id="PTHR23257">
    <property type="entry name" value="SERINE-THREONINE PROTEIN KINASE"/>
    <property type="match status" value="1"/>
</dbReference>
<dbReference type="PROSITE" id="PS50011">
    <property type="entry name" value="PROTEIN_KINASE_DOM"/>
    <property type="match status" value="1"/>
</dbReference>
<dbReference type="SUPFAM" id="SSF56112">
    <property type="entry name" value="Protein kinase-like (PK-like)"/>
    <property type="match status" value="1"/>
</dbReference>
<dbReference type="InterPro" id="IPR000719">
    <property type="entry name" value="Prot_kinase_dom"/>
</dbReference>
<evidence type="ECO:0000313" key="2">
    <source>
        <dbReference type="EMBL" id="KIO27571.1"/>
    </source>
</evidence>
<dbReference type="HOGENOM" id="CLU_000288_7_18_1"/>
<dbReference type="EMBL" id="KN823007">
    <property type="protein sequence ID" value="KIO27571.1"/>
    <property type="molecule type" value="Genomic_DNA"/>
</dbReference>
<dbReference type="Proteomes" id="UP000054248">
    <property type="component" value="Unassembled WGS sequence"/>
</dbReference>
<dbReference type="InterPro" id="IPR050167">
    <property type="entry name" value="Ser_Thr_protein_kinase"/>
</dbReference>
<dbReference type="GO" id="GO:0005737">
    <property type="term" value="C:cytoplasm"/>
    <property type="evidence" value="ECO:0007669"/>
    <property type="project" value="TreeGrafter"/>
</dbReference>
<proteinExistence type="predicted"/>
<evidence type="ECO:0000313" key="3">
    <source>
        <dbReference type="Proteomes" id="UP000054248"/>
    </source>
</evidence>
<dbReference type="AlphaFoldDB" id="A0A0C3QK04"/>